<dbReference type="Proteomes" id="UP001211872">
    <property type="component" value="Chromosome"/>
</dbReference>
<keyword evidence="2" id="KW-1185">Reference proteome</keyword>
<sequence>MLSSLRLTYWLSCCILLTASACKKDSESGPGLCIVNKVPYYHFTEDDQPWLTMRQGDTWQFENVRGYRRTYQISQVIDYLQAEKKEVQPPGPNFSSPKLLNYFDQKTVRLTRTDSMRGGGEFRFYRGASQLTSRSSDGYDKNKSSLYAKGEWSDFVGNTDLISDYYSCRGLKFPRESALKGPFEQLTIRGRQYTDVIVFTGTSRGSTCASTSASFIQELYYDRRAGIVRMVSLGGEVWDRLP</sequence>
<organism evidence="1 2">
    <name type="scientific">Hymenobacter yonginensis</name>
    <dbReference type="NCBI Taxonomy" id="748197"/>
    <lineage>
        <taxon>Bacteria</taxon>
        <taxon>Pseudomonadati</taxon>
        <taxon>Bacteroidota</taxon>
        <taxon>Cytophagia</taxon>
        <taxon>Cytophagales</taxon>
        <taxon>Hymenobacteraceae</taxon>
        <taxon>Hymenobacter</taxon>
    </lineage>
</organism>
<name>A0ABY7PUG3_9BACT</name>
<proteinExistence type="predicted"/>
<dbReference type="EMBL" id="CP115396">
    <property type="protein sequence ID" value="WBO86577.1"/>
    <property type="molecule type" value="Genomic_DNA"/>
</dbReference>
<dbReference type="PROSITE" id="PS51257">
    <property type="entry name" value="PROKAR_LIPOPROTEIN"/>
    <property type="match status" value="1"/>
</dbReference>
<reference evidence="1 2" key="1">
    <citation type="journal article" date="2011" name="Int. J. Syst. Evol. Microbiol.">
        <title>Hymenobacter yonginensis sp. nov., isolated from a mesotrophic artificial lake.</title>
        <authorList>
            <person name="Joung Y."/>
            <person name="Cho S.H."/>
            <person name="Kim H."/>
            <person name="Kim S.B."/>
            <person name="Joh K."/>
        </authorList>
    </citation>
    <scope>NUCLEOTIDE SEQUENCE [LARGE SCALE GENOMIC DNA]</scope>
    <source>
        <strain evidence="1 2">KCTC 22745</strain>
    </source>
</reference>
<protein>
    <submittedName>
        <fullName evidence="1">Uncharacterized protein</fullName>
    </submittedName>
</protein>
<dbReference type="RefSeq" id="WP_270129196.1">
    <property type="nucleotide sequence ID" value="NZ_CP115396.1"/>
</dbReference>
<evidence type="ECO:0000313" key="2">
    <source>
        <dbReference type="Proteomes" id="UP001211872"/>
    </source>
</evidence>
<gene>
    <name evidence="1" type="ORF">O9Z63_10015</name>
</gene>
<accession>A0ABY7PUG3</accession>
<evidence type="ECO:0000313" key="1">
    <source>
        <dbReference type="EMBL" id="WBO86577.1"/>
    </source>
</evidence>